<reference evidence="1 2" key="1">
    <citation type="submission" date="2015-03" db="EMBL/GenBank/DDBJ databases">
        <title>Genome sequencing of Methylobacterium tarhaniae DSM 25844.</title>
        <authorList>
            <person name="Chaudhry V."/>
            <person name="Patil P.B."/>
        </authorList>
    </citation>
    <scope>NUCLEOTIDE SEQUENCE [LARGE SCALE GENOMIC DNA]</scope>
    <source>
        <strain evidence="1 2">DSM 25844</strain>
    </source>
</reference>
<accession>A0A0J6VCA4</accession>
<sequence length="126" mass="13868">MPVFLDNGAPSAEAAHRLRALEVFASDYARTAVYSRVLAERELLVDWPLRLQIGDEGVEIEGLCVLAHPLARGEALQALVAEHGFPFAELVTLHDLSLFNMQRLVDRHRRTRPERAGAAASGARDA</sequence>
<dbReference type="PATRIC" id="fig|1187852.3.peg.1469"/>
<protein>
    <submittedName>
        <fullName evidence="1">Uncharacterized protein</fullName>
    </submittedName>
</protein>
<evidence type="ECO:0000313" key="2">
    <source>
        <dbReference type="Proteomes" id="UP000036449"/>
    </source>
</evidence>
<evidence type="ECO:0000313" key="1">
    <source>
        <dbReference type="EMBL" id="KMO36676.1"/>
    </source>
</evidence>
<dbReference type="Proteomes" id="UP000036449">
    <property type="component" value="Unassembled WGS sequence"/>
</dbReference>
<comment type="caution">
    <text evidence="1">The sequence shown here is derived from an EMBL/GenBank/DDBJ whole genome shotgun (WGS) entry which is preliminary data.</text>
</comment>
<keyword evidence="2" id="KW-1185">Reference proteome</keyword>
<name>A0A0J6VCA4_9HYPH</name>
<organism evidence="1 2">
    <name type="scientific">Methylobacterium tarhaniae</name>
    <dbReference type="NCBI Taxonomy" id="1187852"/>
    <lineage>
        <taxon>Bacteria</taxon>
        <taxon>Pseudomonadati</taxon>
        <taxon>Pseudomonadota</taxon>
        <taxon>Alphaproteobacteria</taxon>
        <taxon>Hyphomicrobiales</taxon>
        <taxon>Methylobacteriaceae</taxon>
        <taxon>Methylobacterium</taxon>
    </lineage>
</organism>
<gene>
    <name evidence="1" type="ORF">VQ03_20150</name>
</gene>
<dbReference type="EMBL" id="LABZ01000145">
    <property type="protein sequence ID" value="KMO36676.1"/>
    <property type="molecule type" value="Genomic_DNA"/>
</dbReference>
<proteinExistence type="predicted"/>
<dbReference type="AlphaFoldDB" id="A0A0J6VCA4"/>